<comment type="domain">
    <text evidence="6">Lacks alpha-helical transmembrane segments, suggesting that it resides in the membrane via beta-sheet conformations similar to those predicted for other outer membrane proteins and porin.</text>
</comment>
<dbReference type="PANTHER" id="PTHR28035">
    <property type="entry name" value="MITOCHONDRIAL DISTRIBUTION AND MORPHOLOGY PROTEIN 10"/>
    <property type="match status" value="1"/>
</dbReference>
<dbReference type="Proteomes" id="UP000803884">
    <property type="component" value="Unassembled WGS sequence"/>
</dbReference>
<proteinExistence type="inferred from homology"/>
<dbReference type="RefSeq" id="XP_069227412.1">
    <property type="nucleotide sequence ID" value="XM_069375376.1"/>
</dbReference>
<dbReference type="GO" id="GO:0001401">
    <property type="term" value="C:SAM complex"/>
    <property type="evidence" value="ECO:0007669"/>
    <property type="project" value="TreeGrafter"/>
</dbReference>
<keyword evidence="2 6" id="KW-0812">Transmembrane</keyword>
<dbReference type="HAMAP" id="MF_03102">
    <property type="entry name" value="Mdm10"/>
    <property type="match status" value="1"/>
</dbReference>
<accession>A0AB34KKF3</accession>
<dbReference type="GO" id="GO:0032865">
    <property type="term" value="C:ERMES complex"/>
    <property type="evidence" value="ECO:0007669"/>
    <property type="project" value="UniProtKB-UniRule"/>
</dbReference>
<comment type="caution">
    <text evidence="7">The sequence shown here is derived from an EMBL/GenBank/DDBJ whole genome shotgun (WGS) entry which is preliminary data.</text>
</comment>
<dbReference type="GO" id="GO:0051654">
    <property type="term" value="P:establishment of mitochondrion localization"/>
    <property type="evidence" value="ECO:0007669"/>
    <property type="project" value="TreeGrafter"/>
</dbReference>
<evidence type="ECO:0000256" key="6">
    <source>
        <dbReference type="HAMAP-Rule" id="MF_03102"/>
    </source>
</evidence>
<evidence type="ECO:0000256" key="3">
    <source>
        <dbReference type="ARBA" id="ARBA00022787"/>
    </source>
</evidence>
<protein>
    <recommendedName>
        <fullName evidence="6">Mitochondrial distribution and morphology protein 10</fullName>
    </recommendedName>
    <alternativeName>
        <fullName evidence="6">Mitochondrial inheritance component MDM10</fullName>
    </alternativeName>
</protein>
<sequence length="406" mass="45580">MLEFMDYVQSAFYAASRWNVDNSYASLTTSNNLLDFRTPHGVRLHVSSLSSPNFATSYTLGSKGVVDGSFSFLFSSLGLQVASKSNDLPLGHLVRGYRHLQELQKPEEGWQWEIWHRGKRIDTRDTLLYGRFYLPTSTLEALYLRRISPTRLFRLNTVLDSSLPSGGTALSQLQNDYGKYSTEYLFSTDAALFGFRGLYNFGYDPRYPEHQPSTRPPSHPWDHQSGRLSVGGELYFSPVNKSGGLSTGLRFTTLPVHTGFPYTMTLTVNPLMGSLNSSYAVKAGRNLALCSRFDFNVYSYESDVSVGLELWKRDLDTAWARSMLRREWQTKVAPVVDDNGFISSDFVERQDDAQGVLKARLGIDGKATVLWETRVKELLVGVGAGFNLRKKDQVLGNVGLEISYSS</sequence>
<evidence type="ECO:0000313" key="8">
    <source>
        <dbReference type="Proteomes" id="UP000803884"/>
    </source>
</evidence>
<evidence type="ECO:0000256" key="4">
    <source>
        <dbReference type="ARBA" id="ARBA00023128"/>
    </source>
</evidence>
<dbReference type="GO" id="GO:1990456">
    <property type="term" value="P:mitochondrion-endoplasmic reticulum membrane tethering"/>
    <property type="evidence" value="ECO:0007669"/>
    <property type="project" value="UniProtKB-UniRule"/>
</dbReference>
<keyword evidence="5 6" id="KW-0472">Membrane</keyword>
<dbReference type="EMBL" id="JAAQHG020000027">
    <property type="protein sequence ID" value="KAL1584306.1"/>
    <property type="molecule type" value="Genomic_DNA"/>
</dbReference>
<dbReference type="GO" id="GO:0015914">
    <property type="term" value="P:phospholipid transport"/>
    <property type="evidence" value="ECO:0007669"/>
    <property type="project" value="TreeGrafter"/>
</dbReference>
<keyword evidence="8" id="KW-1185">Reference proteome</keyword>
<dbReference type="GO" id="GO:0045040">
    <property type="term" value="P:protein insertion into mitochondrial outer membrane"/>
    <property type="evidence" value="ECO:0007669"/>
    <property type="project" value="UniProtKB-UniRule"/>
</dbReference>
<evidence type="ECO:0000256" key="5">
    <source>
        <dbReference type="ARBA" id="ARBA00023136"/>
    </source>
</evidence>
<keyword evidence="1 6" id="KW-1134">Transmembrane beta strand</keyword>
<name>A0AB34KKF3_9PEZI</name>
<comment type="subcellular location">
    <subcellularLocation>
        <location evidence="6">Mitochondrion outer membrane</location>
        <topology evidence="6">Multi-pass membrane protein</topology>
    </subcellularLocation>
    <text evidence="6">The ERMES/MDM complex localizes to a few discrete foci (around 10 per single cell), that represent mitochondria-endoplasmic reticulum junctions. These foci are often found next to mtDNA nucleoids.</text>
</comment>
<organism evidence="7 8">
    <name type="scientific">Cladosporium halotolerans</name>
    <dbReference type="NCBI Taxonomy" id="1052096"/>
    <lineage>
        <taxon>Eukaryota</taxon>
        <taxon>Fungi</taxon>
        <taxon>Dikarya</taxon>
        <taxon>Ascomycota</taxon>
        <taxon>Pezizomycotina</taxon>
        <taxon>Dothideomycetes</taxon>
        <taxon>Dothideomycetidae</taxon>
        <taxon>Cladosporiales</taxon>
        <taxon>Cladosporiaceae</taxon>
        <taxon>Cladosporium</taxon>
    </lineage>
</organism>
<evidence type="ECO:0000256" key="1">
    <source>
        <dbReference type="ARBA" id="ARBA00022452"/>
    </source>
</evidence>
<evidence type="ECO:0000256" key="2">
    <source>
        <dbReference type="ARBA" id="ARBA00022692"/>
    </source>
</evidence>
<comment type="function">
    <text evidence="6">Component of the ERMES/MDM complex, which serves as a molecular tether to connect the endoplasmic reticulum and mitochondria. Components of this complex are involved in the control of mitochondrial shape and protein biogenesis and may function in phospholipid exchange. MDM10 is involved in the late assembly steps of the general translocase of the mitochondrial outer membrane (TOM complex). Functions in the TOM40-specific route of the assembly of outer membrane beta-barrel proteins, including the association of TOM40 with the receptor TOM22 and small TOM proteins. Can associate with the SAM(core) complex as well as the MDM12-MMM1 complex, both involved in late steps of the major beta-barrel assembly pathway, that is responsible for biogenesis of all outer membrane beta-barrel proteins. May act as a switch that shuttles between both complexes and channels precursor proteins into the TOM40-specific pathway. Plays a role in mitochondrial morphology and in the inheritance of mitochondria.</text>
</comment>
<keyword evidence="3 6" id="KW-1000">Mitochondrion outer membrane</keyword>
<comment type="similarity">
    <text evidence="6">Belongs to the MDM10 family.</text>
</comment>
<dbReference type="AlphaFoldDB" id="A0AB34KKF3"/>
<dbReference type="InterPro" id="IPR027539">
    <property type="entry name" value="Mdm10"/>
</dbReference>
<dbReference type="GO" id="GO:0070096">
    <property type="term" value="P:mitochondrial outer membrane translocase complex assembly"/>
    <property type="evidence" value="ECO:0007669"/>
    <property type="project" value="UniProtKB-UniRule"/>
</dbReference>
<dbReference type="PANTHER" id="PTHR28035:SF1">
    <property type="entry name" value="MITOCHONDRIAL DISTRIBUTION AND MORPHOLOGY PROTEIN 10"/>
    <property type="match status" value="1"/>
</dbReference>
<evidence type="ECO:0000313" key="7">
    <source>
        <dbReference type="EMBL" id="KAL1584306.1"/>
    </source>
</evidence>
<keyword evidence="4 6" id="KW-0496">Mitochondrion</keyword>
<reference evidence="7 8" key="1">
    <citation type="journal article" date="2020" name="Microbiol. Resour. Announc.">
        <title>Draft Genome Sequence of a Cladosporium Species Isolated from the Mesophotic Ascidian Didemnum maculosum.</title>
        <authorList>
            <person name="Gioti A."/>
            <person name="Siaperas R."/>
            <person name="Nikolaivits E."/>
            <person name="Le Goff G."/>
            <person name="Ouazzani J."/>
            <person name="Kotoulas G."/>
            <person name="Topakas E."/>
        </authorList>
    </citation>
    <scope>NUCLEOTIDE SEQUENCE [LARGE SCALE GENOMIC DNA]</scope>
    <source>
        <strain evidence="7 8">TM138-S3</strain>
    </source>
</reference>
<dbReference type="GeneID" id="96008214"/>
<gene>
    <name evidence="7" type="primary">mdm10</name>
    <name evidence="6" type="synonym">MDM10</name>
    <name evidence="7" type="ORF">WHR41_06771</name>
</gene>
<comment type="subunit">
    <text evidence="6">Component of the ER-mitochondria encounter structure (ERMES) or MDM complex, composed of MMM1, MDM10, MDM12 and MDM34. Associates with the mitochondrial outer membrane sorting assembly machinery SAM(core) complex.</text>
</comment>
<dbReference type="Pfam" id="PF12519">
    <property type="entry name" value="MDM10"/>
    <property type="match status" value="2"/>
</dbReference>